<dbReference type="EMBL" id="ML119052">
    <property type="protein sequence ID" value="ROT40384.1"/>
    <property type="molecule type" value="Genomic_DNA"/>
</dbReference>
<dbReference type="RefSeq" id="XP_028468190.1">
    <property type="nucleotide sequence ID" value="XM_028615816.1"/>
</dbReference>
<evidence type="ECO:0000313" key="1">
    <source>
        <dbReference type="EMBL" id="ROT40384.1"/>
    </source>
</evidence>
<keyword evidence="2" id="KW-1185">Reference proteome</keyword>
<gene>
    <name evidence="1" type="ORF">SODALDRAFT_95382</name>
</gene>
<name>A0A3N2Q0T9_SODAK</name>
<proteinExistence type="predicted"/>
<protein>
    <submittedName>
        <fullName evidence="1">Uncharacterized protein</fullName>
    </submittedName>
</protein>
<dbReference type="AlphaFoldDB" id="A0A3N2Q0T9"/>
<sequence length="148" mass="16765">MYFEPITHRPRHLRTAFLPSFSGIWWWSTRWTDSCVRPLVFFAPSASPASQQPIFLAAALPRPRDLFHAVKRGERCVLPGSYSTLVLYRLSCWVASHLGRFLASGAHLSTPARPRCCETGFPFSRAYTFNAWTTTSRLSLSCNGSSMY</sequence>
<accession>A0A3N2Q0T9</accession>
<dbReference type="Proteomes" id="UP000272025">
    <property type="component" value="Unassembled WGS sequence"/>
</dbReference>
<reference evidence="1 2" key="1">
    <citation type="journal article" date="2018" name="Mol. Ecol.">
        <title>The obligate alkalophilic soda-lake fungus Sodiomyces alkalinus has shifted to a protein diet.</title>
        <authorList>
            <person name="Grum-Grzhimaylo A.A."/>
            <person name="Falkoski D.L."/>
            <person name="van den Heuvel J."/>
            <person name="Valero-Jimenez C.A."/>
            <person name="Min B."/>
            <person name="Choi I.G."/>
            <person name="Lipzen A."/>
            <person name="Daum C.G."/>
            <person name="Aanen D.K."/>
            <person name="Tsang A."/>
            <person name="Henrissat B."/>
            <person name="Bilanenko E.N."/>
            <person name="de Vries R.P."/>
            <person name="van Kan J.A.L."/>
            <person name="Grigoriev I.V."/>
            <person name="Debets A.J.M."/>
        </authorList>
    </citation>
    <scope>NUCLEOTIDE SEQUENCE [LARGE SCALE GENOMIC DNA]</scope>
    <source>
        <strain evidence="1 2">F11</strain>
    </source>
</reference>
<dbReference type="GeneID" id="39584293"/>
<organism evidence="1 2">
    <name type="scientific">Sodiomyces alkalinus (strain CBS 110278 / VKM F-3762 / F11)</name>
    <name type="common">Alkaliphilic filamentous fungus</name>
    <dbReference type="NCBI Taxonomy" id="1314773"/>
    <lineage>
        <taxon>Eukaryota</taxon>
        <taxon>Fungi</taxon>
        <taxon>Dikarya</taxon>
        <taxon>Ascomycota</taxon>
        <taxon>Pezizomycotina</taxon>
        <taxon>Sordariomycetes</taxon>
        <taxon>Hypocreomycetidae</taxon>
        <taxon>Glomerellales</taxon>
        <taxon>Plectosphaerellaceae</taxon>
        <taxon>Sodiomyces</taxon>
    </lineage>
</organism>
<evidence type="ECO:0000313" key="2">
    <source>
        <dbReference type="Proteomes" id="UP000272025"/>
    </source>
</evidence>